<dbReference type="Proteomes" id="UP000622547">
    <property type="component" value="Unassembled WGS sequence"/>
</dbReference>
<protein>
    <submittedName>
        <fullName evidence="1">Uncharacterized protein</fullName>
    </submittedName>
</protein>
<organism evidence="1 2">
    <name type="scientific">Planotetraspora phitsanulokensis</name>
    <dbReference type="NCBI Taxonomy" id="575192"/>
    <lineage>
        <taxon>Bacteria</taxon>
        <taxon>Bacillati</taxon>
        <taxon>Actinomycetota</taxon>
        <taxon>Actinomycetes</taxon>
        <taxon>Streptosporangiales</taxon>
        <taxon>Streptosporangiaceae</taxon>
        <taxon>Planotetraspora</taxon>
    </lineage>
</organism>
<name>A0A8J3U5Q0_9ACTN</name>
<comment type="caution">
    <text evidence="1">The sequence shown here is derived from an EMBL/GenBank/DDBJ whole genome shotgun (WGS) entry which is preliminary data.</text>
</comment>
<dbReference type="EMBL" id="BOOP01000019">
    <property type="protein sequence ID" value="GII39053.1"/>
    <property type="molecule type" value="Genomic_DNA"/>
</dbReference>
<evidence type="ECO:0000313" key="1">
    <source>
        <dbReference type="EMBL" id="GII39053.1"/>
    </source>
</evidence>
<reference evidence="1 2" key="1">
    <citation type="submission" date="2021-01" db="EMBL/GenBank/DDBJ databases">
        <title>Whole genome shotgun sequence of Planotetraspora phitsanulokensis NBRC 104273.</title>
        <authorList>
            <person name="Komaki H."/>
            <person name="Tamura T."/>
        </authorList>
    </citation>
    <scope>NUCLEOTIDE SEQUENCE [LARGE SCALE GENOMIC DNA]</scope>
    <source>
        <strain evidence="1 2">NBRC 104273</strain>
    </source>
</reference>
<sequence length="109" mass="12068">MWTSRRCHRGDSCGFPCFGDAPDLDFGGVDACHDYTDPVSFVLAPSDQRKSSTAPNCMTCHSGHRQKIPNAEVSIALQDGTRKQGAIEAFKIRIHRLDAKREAAHVQRL</sequence>
<keyword evidence="2" id="KW-1185">Reference proteome</keyword>
<dbReference type="AlphaFoldDB" id="A0A8J3U5Q0"/>
<accession>A0A8J3U5Q0</accession>
<evidence type="ECO:0000313" key="2">
    <source>
        <dbReference type="Proteomes" id="UP000622547"/>
    </source>
</evidence>
<gene>
    <name evidence="1" type="ORF">Pph01_40560</name>
</gene>
<proteinExistence type="predicted"/>